<dbReference type="GO" id="GO:0003700">
    <property type="term" value="F:DNA-binding transcription factor activity"/>
    <property type="evidence" value="ECO:0007669"/>
    <property type="project" value="TreeGrafter"/>
</dbReference>
<dbReference type="InterPro" id="IPR001647">
    <property type="entry name" value="HTH_TetR"/>
</dbReference>
<dbReference type="Gene3D" id="1.10.357.10">
    <property type="entry name" value="Tetracycline Repressor, domain 2"/>
    <property type="match status" value="1"/>
</dbReference>
<dbReference type="AlphaFoldDB" id="A0AA37F821"/>
<dbReference type="SUPFAM" id="SSF48498">
    <property type="entry name" value="Tetracyclin repressor-like, C-terminal domain"/>
    <property type="match status" value="1"/>
</dbReference>
<dbReference type="InterPro" id="IPR036271">
    <property type="entry name" value="Tet_transcr_reg_TetR-rel_C_sf"/>
</dbReference>
<keyword evidence="1 2" id="KW-0238">DNA-binding</keyword>
<proteinExistence type="predicted"/>
<reference evidence="4" key="2">
    <citation type="submission" date="2022-09" db="EMBL/GenBank/DDBJ databases">
        <authorList>
            <person name="Sun Q."/>
            <person name="Ohkuma M."/>
        </authorList>
    </citation>
    <scope>NUCLEOTIDE SEQUENCE</scope>
    <source>
        <strain evidence="4">JCM 3093</strain>
    </source>
</reference>
<organism evidence="4 5">
    <name type="scientific">Planomonospora parontospora</name>
    <dbReference type="NCBI Taxonomy" id="58119"/>
    <lineage>
        <taxon>Bacteria</taxon>
        <taxon>Bacillati</taxon>
        <taxon>Actinomycetota</taxon>
        <taxon>Actinomycetes</taxon>
        <taxon>Streptosporangiales</taxon>
        <taxon>Streptosporangiaceae</taxon>
        <taxon>Planomonospora</taxon>
    </lineage>
</organism>
<evidence type="ECO:0000313" key="4">
    <source>
        <dbReference type="EMBL" id="GGK97918.1"/>
    </source>
</evidence>
<dbReference type="EMBL" id="BMQD01000040">
    <property type="protein sequence ID" value="GGK97918.1"/>
    <property type="molecule type" value="Genomic_DNA"/>
</dbReference>
<evidence type="ECO:0000256" key="2">
    <source>
        <dbReference type="PROSITE-ProRule" id="PRU00335"/>
    </source>
</evidence>
<protein>
    <submittedName>
        <fullName evidence="4">TetR family transcriptional regulator</fullName>
    </submittedName>
</protein>
<gene>
    <name evidence="4" type="primary">acrR</name>
    <name evidence="4" type="ORF">GCM10010126_66640</name>
</gene>
<dbReference type="PANTHER" id="PTHR30055">
    <property type="entry name" value="HTH-TYPE TRANSCRIPTIONAL REGULATOR RUTR"/>
    <property type="match status" value="1"/>
</dbReference>
<dbReference type="PROSITE" id="PS50977">
    <property type="entry name" value="HTH_TETR_2"/>
    <property type="match status" value="1"/>
</dbReference>
<dbReference type="Pfam" id="PF17940">
    <property type="entry name" value="TetR_C_31"/>
    <property type="match status" value="1"/>
</dbReference>
<feature type="domain" description="HTH tetR-type" evidence="3">
    <location>
        <begin position="1"/>
        <end position="61"/>
    </location>
</feature>
<evidence type="ECO:0000256" key="1">
    <source>
        <dbReference type="ARBA" id="ARBA00023125"/>
    </source>
</evidence>
<dbReference type="InterPro" id="IPR050109">
    <property type="entry name" value="HTH-type_TetR-like_transc_reg"/>
</dbReference>
<reference evidence="4" key="1">
    <citation type="journal article" date="2014" name="Int. J. Syst. Evol. Microbiol.">
        <title>Complete genome sequence of Corynebacterium casei LMG S-19264T (=DSM 44701T), isolated from a smear-ripened cheese.</title>
        <authorList>
            <consortium name="US DOE Joint Genome Institute (JGI-PGF)"/>
            <person name="Walter F."/>
            <person name="Albersmeier A."/>
            <person name="Kalinowski J."/>
            <person name="Ruckert C."/>
        </authorList>
    </citation>
    <scope>NUCLEOTIDE SEQUENCE</scope>
    <source>
        <strain evidence="4">JCM 3093</strain>
    </source>
</reference>
<dbReference type="SUPFAM" id="SSF46689">
    <property type="entry name" value="Homeodomain-like"/>
    <property type="match status" value="1"/>
</dbReference>
<feature type="DNA-binding region" description="H-T-H motif" evidence="2">
    <location>
        <begin position="24"/>
        <end position="43"/>
    </location>
</feature>
<dbReference type="InterPro" id="IPR009057">
    <property type="entry name" value="Homeodomain-like_sf"/>
</dbReference>
<dbReference type="Pfam" id="PF00440">
    <property type="entry name" value="TetR_N"/>
    <property type="match status" value="1"/>
</dbReference>
<evidence type="ECO:0000259" key="3">
    <source>
        <dbReference type="PROSITE" id="PS50977"/>
    </source>
</evidence>
<comment type="caution">
    <text evidence="4">The sequence shown here is derived from an EMBL/GenBank/DDBJ whole genome shotgun (WGS) entry which is preliminary data.</text>
</comment>
<dbReference type="PRINTS" id="PR00455">
    <property type="entry name" value="HTHTETR"/>
</dbReference>
<accession>A0AA37F821</accession>
<name>A0AA37F821_9ACTN</name>
<evidence type="ECO:0000313" key="5">
    <source>
        <dbReference type="Proteomes" id="UP000627984"/>
    </source>
</evidence>
<dbReference type="Proteomes" id="UP000627984">
    <property type="component" value="Unassembled WGS sequence"/>
</dbReference>
<dbReference type="RefSeq" id="WP_191898355.1">
    <property type="nucleotide sequence ID" value="NZ_BMQD01000040.1"/>
</dbReference>
<dbReference type="PANTHER" id="PTHR30055:SF219">
    <property type="entry name" value="TRANSCRIPTIONAL REGULATORY PROTEIN"/>
    <property type="match status" value="1"/>
</dbReference>
<sequence length="204" mass="21849">MGHRDDLLTGAKRCLVEKGYARTTARDIVAASGTNLASIGYHYGSKEALLNKALIEAVVESGDELGRAVAAEADADPGADPVSRFQAVWTRIIQEFSDHHELWAASLEIFGQVDRVPEIRQAYADAIQEGREGMAAMFRRMSPETGAESSPAVGSFLQALATGVMVQWLVDPERAPTGPELAEAFRTLLAWQRGAAAGEGPAPE</sequence>
<dbReference type="InterPro" id="IPR041583">
    <property type="entry name" value="TetR_C_31"/>
</dbReference>
<dbReference type="GO" id="GO:0000976">
    <property type="term" value="F:transcription cis-regulatory region binding"/>
    <property type="evidence" value="ECO:0007669"/>
    <property type="project" value="TreeGrafter"/>
</dbReference>